<keyword evidence="6" id="KW-0548">Nucleotidyltransferase</keyword>
<name>A0ABQ8MVP3_LABRO</name>
<keyword evidence="4" id="KW-0645">Protease</keyword>
<keyword evidence="22" id="KW-1185">Reference proteome</keyword>
<evidence type="ECO:0000256" key="18">
    <source>
        <dbReference type="ARBA" id="ARBA00039658"/>
    </source>
</evidence>
<dbReference type="InterPro" id="IPR043502">
    <property type="entry name" value="DNA/RNA_pol_sf"/>
</dbReference>
<keyword evidence="5" id="KW-0808">Transferase</keyword>
<dbReference type="CDD" id="cd01647">
    <property type="entry name" value="RT_LTR"/>
    <property type="match status" value="1"/>
</dbReference>
<keyword evidence="13" id="KW-0229">DNA integration</keyword>
<feature type="region of interest" description="Disordered" evidence="19">
    <location>
        <begin position="195"/>
        <end position="217"/>
    </location>
</feature>
<dbReference type="SUPFAM" id="SSF56672">
    <property type="entry name" value="DNA/RNA polymerases"/>
    <property type="match status" value="1"/>
</dbReference>
<keyword evidence="12" id="KW-0460">Magnesium</keyword>
<evidence type="ECO:0000256" key="2">
    <source>
        <dbReference type="ARBA" id="ARBA00012180"/>
    </source>
</evidence>
<dbReference type="InterPro" id="IPR005162">
    <property type="entry name" value="Retrotrans_gag_dom"/>
</dbReference>
<evidence type="ECO:0000259" key="20">
    <source>
        <dbReference type="PROSITE" id="PS50994"/>
    </source>
</evidence>
<dbReference type="EC" id="3.1.26.4" evidence="2"/>
<keyword evidence="14" id="KW-0695">RNA-directed DNA polymerase</keyword>
<comment type="caution">
    <text evidence="21">The sequence shown here is derived from an EMBL/GenBank/DDBJ whole genome shotgun (WGS) entry which is preliminary data.</text>
</comment>
<keyword evidence="16" id="KW-0238">DNA-binding</keyword>
<comment type="similarity">
    <text evidence="1">Belongs to the beta type-B retroviral polymerase family. HERV class-II K(HML-2) pol subfamily.</text>
</comment>
<evidence type="ECO:0000256" key="11">
    <source>
        <dbReference type="ARBA" id="ARBA00022801"/>
    </source>
</evidence>
<dbReference type="InterPro" id="IPR012337">
    <property type="entry name" value="RNaseH-like_sf"/>
</dbReference>
<organism evidence="21 22">
    <name type="scientific">Labeo rohita</name>
    <name type="common">Indian major carp</name>
    <name type="synonym">Cyprinus rohita</name>
    <dbReference type="NCBI Taxonomy" id="84645"/>
    <lineage>
        <taxon>Eukaryota</taxon>
        <taxon>Metazoa</taxon>
        <taxon>Chordata</taxon>
        <taxon>Craniata</taxon>
        <taxon>Vertebrata</taxon>
        <taxon>Euteleostomi</taxon>
        <taxon>Actinopterygii</taxon>
        <taxon>Neopterygii</taxon>
        <taxon>Teleostei</taxon>
        <taxon>Ostariophysi</taxon>
        <taxon>Cypriniformes</taxon>
        <taxon>Cyprinidae</taxon>
        <taxon>Labeoninae</taxon>
        <taxon>Labeonini</taxon>
        <taxon>Labeo</taxon>
    </lineage>
</organism>
<protein>
    <recommendedName>
        <fullName evidence="18">Gypsy retrotransposon integrase-like protein 1</fullName>
        <ecNumber evidence="3">2.7.7.49</ecNumber>
        <ecNumber evidence="2">3.1.26.4</ecNumber>
    </recommendedName>
</protein>
<evidence type="ECO:0000313" key="21">
    <source>
        <dbReference type="EMBL" id="KAI2666661.1"/>
    </source>
</evidence>
<proteinExistence type="inferred from homology"/>
<dbReference type="Gene3D" id="2.40.70.10">
    <property type="entry name" value="Acid Proteases"/>
    <property type="match status" value="1"/>
</dbReference>
<dbReference type="PANTHER" id="PTHR37984">
    <property type="entry name" value="PROTEIN CBG26694"/>
    <property type="match status" value="1"/>
</dbReference>
<dbReference type="Gene3D" id="3.10.20.370">
    <property type="match status" value="1"/>
</dbReference>
<keyword evidence="11" id="KW-0378">Hydrolase</keyword>
<dbReference type="Proteomes" id="UP000830375">
    <property type="component" value="Unassembled WGS sequence"/>
</dbReference>
<dbReference type="PROSITE" id="PS50994">
    <property type="entry name" value="INTEGRASE"/>
    <property type="match status" value="1"/>
</dbReference>
<dbReference type="Gene3D" id="3.30.70.270">
    <property type="match status" value="2"/>
</dbReference>
<evidence type="ECO:0000256" key="10">
    <source>
        <dbReference type="ARBA" id="ARBA00022759"/>
    </source>
</evidence>
<keyword evidence="9" id="KW-0064">Aspartyl protease</keyword>
<dbReference type="Gene3D" id="3.10.10.10">
    <property type="entry name" value="HIV Type 1 Reverse Transcriptase, subunit A, domain 1"/>
    <property type="match status" value="1"/>
</dbReference>
<evidence type="ECO:0000256" key="17">
    <source>
        <dbReference type="ARBA" id="ARBA00023172"/>
    </source>
</evidence>
<feature type="domain" description="Integrase catalytic" evidence="20">
    <location>
        <begin position="1056"/>
        <end position="1220"/>
    </location>
</feature>
<dbReference type="Pfam" id="PF17921">
    <property type="entry name" value="Integrase_H2C2"/>
    <property type="match status" value="1"/>
</dbReference>
<evidence type="ECO:0000256" key="15">
    <source>
        <dbReference type="ARBA" id="ARBA00022932"/>
    </source>
</evidence>
<dbReference type="Pfam" id="PF13975">
    <property type="entry name" value="gag-asp_proteas"/>
    <property type="match status" value="1"/>
</dbReference>
<dbReference type="InterPro" id="IPR021109">
    <property type="entry name" value="Peptidase_aspartic_dom_sf"/>
</dbReference>
<evidence type="ECO:0000256" key="9">
    <source>
        <dbReference type="ARBA" id="ARBA00022750"/>
    </source>
</evidence>
<evidence type="ECO:0000256" key="12">
    <source>
        <dbReference type="ARBA" id="ARBA00022842"/>
    </source>
</evidence>
<evidence type="ECO:0000256" key="7">
    <source>
        <dbReference type="ARBA" id="ARBA00022722"/>
    </source>
</evidence>
<dbReference type="SUPFAM" id="SSF53098">
    <property type="entry name" value="Ribonuclease H-like"/>
    <property type="match status" value="1"/>
</dbReference>
<dbReference type="InterPro" id="IPR000477">
    <property type="entry name" value="RT_dom"/>
</dbReference>
<evidence type="ECO:0000256" key="14">
    <source>
        <dbReference type="ARBA" id="ARBA00022918"/>
    </source>
</evidence>
<keyword evidence="8" id="KW-0479">Metal-binding</keyword>
<feature type="region of interest" description="Disordered" evidence="19">
    <location>
        <begin position="393"/>
        <end position="421"/>
    </location>
</feature>
<dbReference type="InterPro" id="IPR036397">
    <property type="entry name" value="RNaseH_sf"/>
</dbReference>
<dbReference type="EC" id="2.7.7.49" evidence="3"/>
<reference evidence="21 22" key="1">
    <citation type="submission" date="2022-01" db="EMBL/GenBank/DDBJ databases">
        <title>A high-quality chromosome-level genome assembly of rohu carp, Labeo rohita.</title>
        <authorList>
            <person name="Arick M.A. II"/>
            <person name="Hsu C.-Y."/>
            <person name="Magbanua Z."/>
            <person name="Pechanova O."/>
            <person name="Grover C."/>
            <person name="Miller E."/>
            <person name="Thrash A."/>
            <person name="Ezzel L."/>
            <person name="Alam S."/>
            <person name="Benzie J."/>
            <person name="Hamilton M."/>
            <person name="Karsi A."/>
            <person name="Lawrence M.L."/>
            <person name="Peterson D.G."/>
        </authorList>
    </citation>
    <scope>NUCLEOTIDE SEQUENCE [LARGE SCALE GENOMIC DNA]</scope>
    <source>
        <strain evidence="22">BAU-BD-2019</strain>
        <tissue evidence="21">Blood</tissue>
    </source>
</reference>
<feature type="compositionally biased region" description="Low complexity" evidence="19">
    <location>
        <begin position="1"/>
        <end position="15"/>
    </location>
</feature>
<evidence type="ECO:0000256" key="5">
    <source>
        <dbReference type="ARBA" id="ARBA00022679"/>
    </source>
</evidence>
<dbReference type="PANTHER" id="PTHR37984:SF5">
    <property type="entry name" value="PROTEIN NYNRIN-LIKE"/>
    <property type="match status" value="1"/>
</dbReference>
<dbReference type="InterPro" id="IPR001584">
    <property type="entry name" value="Integrase_cat-core"/>
</dbReference>
<dbReference type="Pfam" id="PF00078">
    <property type="entry name" value="RVT_1"/>
    <property type="match status" value="1"/>
</dbReference>
<dbReference type="CDD" id="cd00303">
    <property type="entry name" value="retropepsin_like"/>
    <property type="match status" value="1"/>
</dbReference>
<gene>
    <name evidence="21" type="ORF">H4Q32_010576</name>
</gene>
<accession>A0ABQ8MVP3</accession>
<dbReference type="InterPro" id="IPR050951">
    <property type="entry name" value="Retrovirus_Pol_polyprotein"/>
</dbReference>
<evidence type="ECO:0000256" key="4">
    <source>
        <dbReference type="ARBA" id="ARBA00022670"/>
    </source>
</evidence>
<sequence>MLFSSASDEASPPSSVTQHDLPGYLPTPGREIHQLTAHVQGNWDTVFEHMQTHEKTVGELTQGLKATSAHHDTLIAQLADKMEHNQKNVLSCISKNKEDVKEEIDQLVKSVKIDISAELYKAQTTFVSEVRFMMEQLQGELQQDIKTYLVTLQRNHDQMSTELTQCTQTTKTLCITVQDLQTEIEKKFNTLESQMAGLQREDPSSPPSSAAGLPAIPVSGPAPLPGIKSDHLKLTFPTFGRQSDDADPLLYLTRCQDFLALHPLTDVDILATFRSVLYGTARDWWEVARSSIKTWNEFESAFLSAFLSEDYEDELAERVRTRTQGERESIRDFAFTYRALCKRWKPTLTDSELVKMILKNIKPYLASHLRSRVSNVDELVKLGQQLERDYEQQQQYEGRMSFKQSTSMPQRPISNRPAEKEKPPLVQCWRCKGHHSPGHCPHFVSAQSLQSSQPYSSNTIPQQLVVPLSIGTWKGKAIVDTGASYTLLHENLCKELIVQSLLPWTRGPLYLANGEAEIPLGWVNIPITLHNKVFNIPAAVLPAKALAYAVVLGLDFIFSSGLQINVADQKYSFKSSPKADFPFQPGNASVPVIYSQHKKGKKERKSSSLSLLNKQQLRPILESNPQVCTLRPGRTKVLEHHIYTTYQVPIKQRPYRTTPAKQAVIKEQLEEMLAAGIVEPSHSGWASPVVLVPKKDGSLRFCVDYRKINASTENDAYPLPNITEILESLSGASVFSTIDLNSGYWQVSMDEESKPKTAFVTHLGLFQFNVMPFGLKNAPATFQRLMGTKGVSADPSKVEAIQSYPVPTNIKEVQRFLGLAGWYHRSFEHLKSCLTSPPILGHPDLQLSFTVYTDASDTGLGAVLTQRKDQGKEQVIAYASRTLTKAEANYSTTEKECLAVIWALEKWQHYLDYKLFTVVTDHSALQWVMSSTKTTSRLIRWALRLQRFDFVIEYRKGKLNMAPDALSRMHTSCSLYTNQQEKPELPMSPAVIWEEQHKDPAVINILQALADNASTLTDQYEVLEDTLYHKTHQSNNEVHYRVYIPDSLVLSILYHYHANPWSGHVGIYKTYKRIYDVAFWPGMWNDIKQHVKRLLFRWVEFFPMRNANAQTVALLLRKEILTRWGVPDFILSDRGAQFVSLLFQELCQKWSVKQKLTTSYHPQTNMTERVNRTLKCMISAYVDNDHRKWDQYLPELRFAINSAVQETIGMTPAELHLGRKLQSPMDKVLQGTNLTPDCSSYDTVHHLAELQTQAMECCKRAQKRQLRNYNKNRRDSTYKEKDRVWMRNYPQSSAQHHFTAKLAQKWKGPYRILKQVGPVNYRISLESTGEDVRTVHVCNLKPCFPSAAELENQEKKKILEIFNESSEEEEFLGF</sequence>
<dbReference type="Gene3D" id="1.10.340.70">
    <property type="match status" value="1"/>
</dbReference>
<feature type="region of interest" description="Disordered" evidence="19">
    <location>
        <begin position="1"/>
        <end position="28"/>
    </location>
</feature>
<dbReference type="InterPro" id="IPR043128">
    <property type="entry name" value="Rev_trsase/Diguanyl_cyclase"/>
</dbReference>
<dbReference type="InterPro" id="IPR001969">
    <property type="entry name" value="Aspartic_peptidase_AS"/>
</dbReference>
<evidence type="ECO:0000256" key="16">
    <source>
        <dbReference type="ARBA" id="ARBA00023125"/>
    </source>
</evidence>
<dbReference type="Pfam" id="PF03732">
    <property type="entry name" value="Retrotrans_gag"/>
    <property type="match status" value="1"/>
</dbReference>
<evidence type="ECO:0000256" key="8">
    <source>
        <dbReference type="ARBA" id="ARBA00022723"/>
    </source>
</evidence>
<evidence type="ECO:0000256" key="1">
    <source>
        <dbReference type="ARBA" id="ARBA00010879"/>
    </source>
</evidence>
<dbReference type="EMBL" id="JACTAM010000003">
    <property type="protein sequence ID" value="KAI2666661.1"/>
    <property type="molecule type" value="Genomic_DNA"/>
</dbReference>
<dbReference type="CDD" id="cd09274">
    <property type="entry name" value="RNase_HI_RT_Ty3"/>
    <property type="match status" value="1"/>
</dbReference>
<keyword evidence="7" id="KW-0540">Nuclease</keyword>
<dbReference type="InterPro" id="IPR056924">
    <property type="entry name" value="SH3_Tf2-1"/>
</dbReference>
<evidence type="ECO:0000256" key="6">
    <source>
        <dbReference type="ARBA" id="ARBA00022695"/>
    </source>
</evidence>
<keyword evidence="10" id="KW-0255">Endonuclease</keyword>
<feature type="compositionally biased region" description="Polar residues" evidence="19">
    <location>
        <begin position="402"/>
        <end position="413"/>
    </location>
</feature>
<dbReference type="SUPFAM" id="SSF50630">
    <property type="entry name" value="Acid proteases"/>
    <property type="match status" value="1"/>
</dbReference>
<keyword evidence="15" id="KW-0239">DNA-directed DNA polymerase</keyword>
<dbReference type="InterPro" id="IPR041373">
    <property type="entry name" value="RT_RNaseH"/>
</dbReference>
<dbReference type="InterPro" id="IPR041588">
    <property type="entry name" value="Integrase_H2C2"/>
</dbReference>
<dbReference type="Pfam" id="PF24626">
    <property type="entry name" value="SH3_Tf2-1"/>
    <property type="match status" value="1"/>
</dbReference>
<keyword evidence="17" id="KW-0233">DNA recombination</keyword>
<dbReference type="Pfam" id="PF17917">
    <property type="entry name" value="RT_RNaseH"/>
    <property type="match status" value="1"/>
</dbReference>
<evidence type="ECO:0000256" key="3">
    <source>
        <dbReference type="ARBA" id="ARBA00012493"/>
    </source>
</evidence>
<dbReference type="Gene3D" id="3.30.420.10">
    <property type="entry name" value="Ribonuclease H-like superfamily/Ribonuclease H"/>
    <property type="match status" value="1"/>
</dbReference>
<dbReference type="PROSITE" id="PS00141">
    <property type="entry name" value="ASP_PROTEASE"/>
    <property type="match status" value="1"/>
</dbReference>
<evidence type="ECO:0000256" key="13">
    <source>
        <dbReference type="ARBA" id="ARBA00022908"/>
    </source>
</evidence>
<evidence type="ECO:0000313" key="22">
    <source>
        <dbReference type="Proteomes" id="UP000830375"/>
    </source>
</evidence>
<evidence type="ECO:0000256" key="19">
    <source>
        <dbReference type="SAM" id="MobiDB-lite"/>
    </source>
</evidence>